<keyword evidence="2" id="KW-0732">Signal</keyword>
<evidence type="ECO:0000313" key="5">
    <source>
        <dbReference type="Proteomes" id="UP001501624"/>
    </source>
</evidence>
<dbReference type="InterPro" id="IPR029058">
    <property type="entry name" value="AB_hydrolase_fold"/>
</dbReference>
<protein>
    <submittedName>
        <fullName evidence="4">Alpha/beta hydrolase</fullName>
    </submittedName>
</protein>
<dbReference type="EMBL" id="BAABCM010000001">
    <property type="protein sequence ID" value="GAA3791613.1"/>
    <property type="molecule type" value="Genomic_DNA"/>
</dbReference>
<dbReference type="Pfam" id="PF12697">
    <property type="entry name" value="Abhydrolase_6"/>
    <property type="match status" value="1"/>
</dbReference>
<evidence type="ECO:0000256" key="1">
    <source>
        <dbReference type="ARBA" id="ARBA00022801"/>
    </source>
</evidence>
<evidence type="ECO:0000259" key="3">
    <source>
        <dbReference type="Pfam" id="PF12697"/>
    </source>
</evidence>
<dbReference type="SUPFAM" id="SSF53474">
    <property type="entry name" value="alpha/beta-Hydrolases"/>
    <property type="match status" value="1"/>
</dbReference>
<dbReference type="InterPro" id="IPR000073">
    <property type="entry name" value="AB_hydrolase_1"/>
</dbReference>
<name>A0ABP7HH03_9PSEU</name>
<keyword evidence="5" id="KW-1185">Reference proteome</keyword>
<reference evidence="5" key="1">
    <citation type="journal article" date="2019" name="Int. J. Syst. Evol. Microbiol.">
        <title>The Global Catalogue of Microorganisms (GCM) 10K type strain sequencing project: providing services to taxonomists for standard genome sequencing and annotation.</title>
        <authorList>
            <consortium name="The Broad Institute Genomics Platform"/>
            <consortium name="The Broad Institute Genome Sequencing Center for Infectious Disease"/>
            <person name="Wu L."/>
            <person name="Ma J."/>
        </authorList>
    </citation>
    <scope>NUCLEOTIDE SEQUENCE [LARGE SCALE GENOMIC DNA]</scope>
    <source>
        <strain evidence="5">JCM 17017</strain>
    </source>
</reference>
<dbReference type="GO" id="GO:0016787">
    <property type="term" value="F:hydrolase activity"/>
    <property type="evidence" value="ECO:0007669"/>
    <property type="project" value="UniProtKB-KW"/>
</dbReference>
<dbReference type="Proteomes" id="UP001501624">
    <property type="component" value="Unassembled WGS sequence"/>
</dbReference>
<dbReference type="Gene3D" id="3.40.50.1820">
    <property type="entry name" value="alpha/beta hydrolase"/>
    <property type="match status" value="1"/>
</dbReference>
<comment type="caution">
    <text evidence="4">The sequence shown here is derived from an EMBL/GenBank/DDBJ whole genome shotgun (WGS) entry which is preliminary data.</text>
</comment>
<feature type="chain" id="PRO_5046492700" evidence="2">
    <location>
        <begin position="28"/>
        <end position="344"/>
    </location>
</feature>
<gene>
    <name evidence="4" type="ORF">GCM10022380_05280</name>
</gene>
<dbReference type="PANTHER" id="PTHR43798">
    <property type="entry name" value="MONOACYLGLYCEROL LIPASE"/>
    <property type="match status" value="1"/>
</dbReference>
<dbReference type="PANTHER" id="PTHR43798:SF31">
    <property type="entry name" value="AB HYDROLASE SUPERFAMILY PROTEIN YCLE"/>
    <property type="match status" value="1"/>
</dbReference>
<keyword evidence="1 4" id="KW-0378">Hydrolase</keyword>
<evidence type="ECO:0000313" key="4">
    <source>
        <dbReference type="EMBL" id="GAA3791613.1"/>
    </source>
</evidence>
<feature type="domain" description="AB hydrolase-1" evidence="3">
    <location>
        <begin position="67"/>
        <end position="327"/>
    </location>
</feature>
<feature type="signal peptide" evidence="2">
    <location>
        <begin position="1"/>
        <end position="27"/>
    </location>
</feature>
<dbReference type="InterPro" id="IPR050266">
    <property type="entry name" value="AB_hydrolase_sf"/>
</dbReference>
<organism evidence="4 5">
    <name type="scientific">Amycolatopsis tucumanensis</name>
    <dbReference type="NCBI Taxonomy" id="401106"/>
    <lineage>
        <taxon>Bacteria</taxon>
        <taxon>Bacillati</taxon>
        <taxon>Actinomycetota</taxon>
        <taxon>Actinomycetes</taxon>
        <taxon>Pseudonocardiales</taxon>
        <taxon>Pseudonocardiaceae</taxon>
        <taxon>Amycolatopsis</taxon>
    </lineage>
</organism>
<sequence length="344" mass="36455">MPTFTRLCRAAAACALALATLAAPAHASPAPASPCREVALPVSLTDGSPARLAGTLCVPEGADRVAVLVPGITYDRQYWDFPYRPDIYSFTRRANEAGLATLALDKLGTGRSTHPPSTQVTLPNQIATVHQTVQALRTGALGPIFTKVALVGHSYGSIIAYALAGTHPRDVDALVTTGVTHTPNLFTIATQVFLHPQPAMLDPKFAPLGLDAGYITTQRGRKAIFYAARTSDPAVIDRDNELRDLYTLGDLATYLKELALTSSRGYNGPVYVVNGGDDQLMCGAVPPMGAPCSSGNELADHEKPFYGPEATVDGAIIPDTGHDLTLSTTAPDTAQNILDWLNRH</sequence>
<accession>A0ABP7HH03</accession>
<proteinExistence type="predicted"/>
<dbReference type="RefSeq" id="WP_237336649.1">
    <property type="nucleotide sequence ID" value="NZ_BAABCM010000001.1"/>
</dbReference>
<evidence type="ECO:0000256" key="2">
    <source>
        <dbReference type="SAM" id="SignalP"/>
    </source>
</evidence>